<dbReference type="InterPro" id="IPR045175">
    <property type="entry name" value="M28_fam"/>
</dbReference>
<evidence type="ECO:0000259" key="1">
    <source>
        <dbReference type="Pfam" id="PF04389"/>
    </source>
</evidence>
<evidence type="ECO:0000313" key="3">
    <source>
        <dbReference type="Proteomes" id="UP001596152"/>
    </source>
</evidence>
<comment type="caution">
    <text evidence="2">The sequence shown here is derived from an EMBL/GenBank/DDBJ whole genome shotgun (WGS) entry which is preliminary data.</text>
</comment>
<evidence type="ECO:0000313" key="2">
    <source>
        <dbReference type="EMBL" id="MFC5343032.1"/>
    </source>
</evidence>
<protein>
    <submittedName>
        <fullName evidence="2">M20/M25/M40 family metallo-hydrolase</fullName>
    </submittedName>
</protein>
<dbReference type="InterPro" id="IPR007484">
    <property type="entry name" value="Peptidase_M28"/>
</dbReference>
<dbReference type="Pfam" id="PF04389">
    <property type="entry name" value="Peptidase_M28"/>
    <property type="match status" value="1"/>
</dbReference>
<gene>
    <name evidence="2" type="ORF">ACFPIE_03840</name>
</gene>
<dbReference type="Gene3D" id="3.40.630.10">
    <property type="entry name" value="Zn peptidases"/>
    <property type="match status" value="1"/>
</dbReference>
<dbReference type="RefSeq" id="WP_374037207.1">
    <property type="nucleotide sequence ID" value="NZ_CP169082.1"/>
</dbReference>
<reference evidence="3" key="1">
    <citation type="journal article" date="2019" name="Int. J. Syst. Evol. Microbiol.">
        <title>The Global Catalogue of Microorganisms (GCM) 10K type strain sequencing project: providing services to taxonomists for standard genome sequencing and annotation.</title>
        <authorList>
            <consortium name="The Broad Institute Genomics Platform"/>
            <consortium name="The Broad Institute Genome Sequencing Center for Infectious Disease"/>
            <person name="Wu L."/>
            <person name="Ma J."/>
        </authorList>
    </citation>
    <scope>NUCLEOTIDE SEQUENCE [LARGE SCALE GENOMIC DNA]</scope>
    <source>
        <strain evidence="3">JCM 12125</strain>
    </source>
</reference>
<name>A0ABW0FMZ5_9CAUL</name>
<proteinExistence type="predicted"/>
<dbReference type="EMBL" id="JBHSLF010000008">
    <property type="protein sequence ID" value="MFC5343032.1"/>
    <property type="molecule type" value="Genomic_DNA"/>
</dbReference>
<organism evidence="2 3">
    <name type="scientific">Brevundimonas staleyi</name>
    <dbReference type="NCBI Taxonomy" id="74326"/>
    <lineage>
        <taxon>Bacteria</taxon>
        <taxon>Pseudomonadati</taxon>
        <taxon>Pseudomonadota</taxon>
        <taxon>Alphaproteobacteria</taxon>
        <taxon>Caulobacterales</taxon>
        <taxon>Caulobacteraceae</taxon>
        <taxon>Brevundimonas</taxon>
    </lineage>
</organism>
<keyword evidence="3" id="KW-1185">Reference proteome</keyword>
<sequence length="478" mass="49415">MRRTGLTVAARAPYACISVSLEFVMTRLASKNLALAAVSLIALLAAPVAAQTIEQNAVAAHIGFLAGEELQGRGSATRDEAIAAAYVAAQFRLAGLTSAPTMDGYLQRAPVTITTPSGAAALSAGQTRLAQGDDFAILTGGLTAASGVVTVATDPAAPPAGAEVLMIAPPEGPSIRAVYGAAMRSGAKVVILRRTAALAEATAHSAPRAPSIRLSETPARGGPAVLVLSPEAYDALAAAGGTVAYDPGQVKIEEGVTTNAIGWLQGSDPSSGVLMISAHLDHIGVRSDGVVMYGANDDASGTVAVIELAKALAANGPHERSIMFVAYGSEEAGLLGSRYFVDHPPIPLEEIAANLEIEMIGDQDPQLPAGVMMMTGFERSNFGQALKDRGALVGPDPYPEQNFFQRSDNYALALKGIVAHTISGWATIPTYHTPEDTIENLNIPFMTNAIQSLVEPLKAMADGAFTPEWAEGGRPEAR</sequence>
<dbReference type="PANTHER" id="PTHR12147:SF26">
    <property type="entry name" value="PEPTIDASE M28 DOMAIN-CONTAINING PROTEIN"/>
    <property type="match status" value="1"/>
</dbReference>
<dbReference type="SUPFAM" id="SSF53187">
    <property type="entry name" value="Zn-dependent exopeptidases"/>
    <property type="match status" value="1"/>
</dbReference>
<dbReference type="PANTHER" id="PTHR12147">
    <property type="entry name" value="METALLOPEPTIDASE M28 FAMILY MEMBER"/>
    <property type="match status" value="1"/>
</dbReference>
<accession>A0ABW0FMZ5</accession>
<feature type="domain" description="Peptidase M28" evidence="1">
    <location>
        <begin position="259"/>
        <end position="447"/>
    </location>
</feature>
<dbReference type="Proteomes" id="UP001596152">
    <property type="component" value="Unassembled WGS sequence"/>
</dbReference>